<evidence type="ECO:0000256" key="1">
    <source>
        <dbReference type="ARBA" id="ARBA00022825"/>
    </source>
</evidence>
<gene>
    <name evidence="3" type="ORF">KS407_17255</name>
</gene>
<dbReference type="SUPFAM" id="SSF50494">
    <property type="entry name" value="Trypsin-like serine proteases"/>
    <property type="match status" value="1"/>
</dbReference>
<keyword evidence="2" id="KW-0812">Transmembrane</keyword>
<dbReference type="PANTHER" id="PTHR43019:SF23">
    <property type="entry name" value="PROTEASE DO-LIKE 5, CHLOROPLASTIC"/>
    <property type="match status" value="1"/>
</dbReference>
<keyword evidence="1" id="KW-0645">Protease</keyword>
<comment type="caution">
    <text evidence="3">The sequence shown here is derived from an EMBL/GenBank/DDBJ whole genome shotgun (WGS) entry which is preliminary data.</text>
</comment>
<organism evidence="3 4">
    <name type="scientific">Evansella alkalicola</name>
    <dbReference type="NCBI Taxonomy" id="745819"/>
    <lineage>
        <taxon>Bacteria</taxon>
        <taxon>Bacillati</taxon>
        <taxon>Bacillota</taxon>
        <taxon>Bacilli</taxon>
        <taxon>Bacillales</taxon>
        <taxon>Bacillaceae</taxon>
        <taxon>Evansella</taxon>
    </lineage>
</organism>
<keyword evidence="4" id="KW-1185">Reference proteome</keyword>
<dbReference type="PANTHER" id="PTHR43019">
    <property type="entry name" value="SERINE ENDOPROTEASE DEGS"/>
    <property type="match status" value="1"/>
</dbReference>
<dbReference type="InterPro" id="IPR043504">
    <property type="entry name" value="Peptidase_S1_PA_chymotrypsin"/>
</dbReference>
<keyword evidence="2" id="KW-1133">Transmembrane helix</keyword>
<dbReference type="InterPro" id="IPR009003">
    <property type="entry name" value="Peptidase_S1_PA"/>
</dbReference>
<reference evidence="3 4" key="1">
    <citation type="submission" date="2021-06" db="EMBL/GenBank/DDBJ databases">
        <title>Bacillus sp. RD4P76, an endophyte from a halophyte.</title>
        <authorList>
            <person name="Sun J.-Q."/>
        </authorList>
    </citation>
    <scope>NUCLEOTIDE SEQUENCE [LARGE SCALE GENOMIC DNA]</scope>
    <source>
        <strain evidence="3 4">JCM 17098</strain>
    </source>
</reference>
<sequence length="310" mass="35741">MFEQYNEIIVPSIENRYHFVDPCQEGDIISYRDDENSTNSHDEKQHKAKEDELYFDGEKYYTREEFFNPEDEEETKPPKKKRWLRVTIASILTIALLTNVWQMWPRLFNFDSIEFIQISRELSQNDDVQLYKESIVVVRAGGSKGTGFYISEDGYIITNQHVVDDANVATVTFQGGDAYRAEVIETNEEIDIAVLHITDDAPDHPVLEFHDTWERDMDVYVIGNPLFFNFIANRGHVIGMTEGREVPFLMLDAPIYRGNSGSPVINQDGKVVGVVFATSRIDVDGERMRVGLSVPVDYLKNYLEFEIEVD</sequence>
<dbReference type="InterPro" id="IPR001940">
    <property type="entry name" value="Peptidase_S1C"/>
</dbReference>
<evidence type="ECO:0000256" key="2">
    <source>
        <dbReference type="SAM" id="Phobius"/>
    </source>
</evidence>
<dbReference type="Gene3D" id="2.40.10.10">
    <property type="entry name" value="Trypsin-like serine proteases"/>
    <property type="match status" value="2"/>
</dbReference>
<feature type="transmembrane region" description="Helical" evidence="2">
    <location>
        <begin position="83"/>
        <end position="104"/>
    </location>
</feature>
<keyword evidence="1" id="KW-0378">Hydrolase</keyword>
<keyword evidence="1" id="KW-0720">Serine protease</keyword>
<dbReference type="RefSeq" id="WP_088073665.1">
    <property type="nucleotide sequence ID" value="NZ_JAHQCR010000071.1"/>
</dbReference>
<dbReference type="PRINTS" id="PR00834">
    <property type="entry name" value="PROTEASES2C"/>
</dbReference>
<proteinExistence type="predicted"/>
<keyword evidence="2" id="KW-0472">Membrane</keyword>
<dbReference type="EMBL" id="JAHQCR010000071">
    <property type="protein sequence ID" value="MBU9723168.1"/>
    <property type="molecule type" value="Genomic_DNA"/>
</dbReference>
<dbReference type="Proteomes" id="UP000790580">
    <property type="component" value="Unassembled WGS sequence"/>
</dbReference>
<evidence type="ECO:0000313" key="4">
    <source>
        <dbReference type="Proteomes" id="UP000790580"/>
    </source>
</evidence>
<protein>
    <submittedName>
        <fullName evidence="3">Trypsin-like peptidase domain-containing protein</fullName>
    </submittedName>
</protein>
<name>A0ABS6JXD6_9BACI</name>
<evidence type="ECO:0000313" key="3">
    <source>
        <dbReference type="EMBL" id="MBU9723168.1"/>
    </source>
</evidence>
<dbReference type="Pfam" id="PF13365">
    <property type="entry name" value="Trypsin_2"/>
    <property type="match status" value="1"/>
</dbReference>
<accession>A0ABS6JXD6</accession>